<accession>A0A178U908</accession>
<proteinExistence type="predicted"/>
<gene>
    <name evidence="1" type="ordered locus">AXX17_At5g36990</name>
</gene>
<dbReference type="AlphaFoldDB" id="A0A178U908"/>
<evidence type="ECO:0000313" key="1">
    <source>
        <dbReference type="EMBL" id="OAO89612.1"/>
    </source>
</evidence>
<organism evidence="1 2">
    <name type="scientific">Arabidopsis thaliana</name>
    <name type="common">Mouse-ear cress</name>
    <dbReference type="NCBI Taxonomy" id="3702"/>
    <lineage>
        <taxon>Eukaryota</taxon>
        <taxon>Viridiplantae</taxon>
        <taxon>Streptophyta</taxon>
        <taxon>Embryophyta</taxon>
        <taxon>Tracheophyta</taxon>
        <taxon>Spermatophyta</taxon>
        <taxon>Magnoliopsida</taxon>
        <taxon>eudicotyledons</taxon>
        <taxon>Gunneridae</taxon>
        <taxon>Pentapetalae</taxon>
        <taxon>rosids</taxon>
        <taxon>malvids</taxon>
        <taxon>Brassicales</taxon>
        <taxon>Brassicaceae</taxon>
        <taxon>Camelineae</taxon>
        <taxon>Arabidopsis</taxon>
    </lineage>
</organism>
<reference evidence="2" key="1">
    <citation type="journal article" date="2016" name="Proc. Natl. Acad. Sci. U.S.A.">
        <title>Chromosome-level assembly of Arabidopsis thaliana Ler reveals the extent of translocation and inversion polymorphisms.</title>
        <authorList>
            <person name="Zapata L."/>
            <person name="Ding J."/>
            <person name="Willing E.M."/>
            <person name="Hartwig B."/>
            <person name="Bezdan D."/>
            <person name="Jiao W.B."/>
            <person name="Patel V."/>
            <person name="Velikkakam James G."/>
            <person name="Koornneef M."/>
            <person name="Ossowski S."/>
            <person name="Schneeberger K."/>
        </authorList>
    </citation>
    <scope>NUCLEOTIDE SEQUENCE [LARGE SCALE GENOMIC DNA]</scope>
    <source>
        <strain evidence="2">cv. Landsberg erecta</strain>
    </source>
</reference>
<comment type="caution">
    <text evidence="1">The sequence shown here is derived from an EMBL/GenBank/DDBJ whole genome shotgun (WGS) entry which is preliminary data.</text>
</comment>
<sequence>MLFVSDDTQSQKTPDHMTLAKAADYAVADSPYHEDAVDKNPAGLDKTAAVDIPNHDAAVGKNLASG</sequence>
<name>A0A178U908_ARATH</name>
<evidence type="ECO:0000313" key="2">
    <source>
        <dbReference type="Proteomes" id="UP000078284"/>
    </source>
</evidence>
<dbReference type="Proteomes" id="UP000078284">
    <property type="component" value="Chromosome 5"/>
</dbReference>
<dbReference type="EMBL" id="LUHQ01000005">
    <property type="protein sequence ID" value="OAO89612.1"/>
    <property type="molecule type" value="Genomic_DNA"/>
</dbReference>
<protein>
    <submittedName>
        <fullName evidence="1">Uncharacterized protein</fullName>
    </submittedName>
</protein>